<dbReference type="OrthoDB" id="8522032at2"/>
<keyword evidence="6" id="KW-1185">Reference proteome</keyword>
<dbReference type="InterPro" id="IPR050469">
    <property type="entry name" value="Diguanylate_Cyclase"/>
</dbReference>
<dbReference type="Gene3D" id="1.25.40.10">
    <property type="entry name" value="Tetratricopeptide repeat domain"/>
    <property type="match status" value="2"/>
</dbReference>
<dbReference type="PROSITE" id="PS50887">
    <property type="entry name" value="GGDEF"/>
    <property type="match status" value="1"/>
</dbReference>
<evidence type="ECO:0000313" key="5">
    <source>
        <dbReference type="EMBL" id="TJZ79155.1"/>
    </source>
</evidence>
<dbReference type="SUPFAM" id="SSF48452">
    <property type="entry name" value="TPR-like"/>
    <property type="match status" value="2"/>
</dbReference>
<dbReference type="GO" id="GO:0005886">
    <property type="term" value="C:plasma membrane"/>
    <property type="evidence" value="ECO:0007669"/>
    <property type="project" value="TreeGrafter"/>
</dbReference>
<reference evidence="5 6" key="1">
    <citation type="submission" date="2019-04" db="EMBL/GenBank/DDBJ databases">
        <title>Chitiniphilus eburnea sp. nov., a novel chitinolytic bacterium isolated from aquaculture sludge.</title>
        <authorList>
            <person name="Sheng M."/>
        </authorList>
    </citation>
    <scope>NUCLEOTIDE SEQUENCE [LARGE SCALE GENOMIC DNA]</scope>
    <source>
        <strain evidence="5 6">HX-2-15</strain>
    </source>
</reference>
<comment type="caution">
    <text evidence="5">The sequence shown here is derived from an EMBL/GenBank/DDBJ whole genome shotgun (WGS) entry which is preliminary data.</text>
</comment>
<dbReference type="Gene3D" id="3.30.70.270">
    <property type="match status" value="1"/>
</dbReference>
<dbReference type="GO" id="GO:0043709">
    <property type="term" value="P:cell adhesion involved in single-species biofilm formation"/>
    <property type="evidence" value="ECO:0007669"/>
    <property type="project" value="TreeGrafter"/>
</dbReference>
<gene>
    <name evidence="5" type="ORF">FAZ21_02395</name>
</gene>
<dbReference type="InterPro" id="IPR043128">
    <property type="entry name" value="Rev_trsase/Diguanyl_cyclase"/>
</dbReference>
<dbReference type="EMBL" id="SUMF01000001">
    <property type="protein sequence ID" value="TJZ79155.1"/>
    <property type="molecule type" value="Genomic_DNA"/>
</dbReference>
<dbReference type="CDD" id="cd01949">
    <property type="entry name" value="GGDEF"/>
    <property type="match status" value="1"/>
</dbReference>
<keyword evidence="3" id="KW-0802">TPR repeat</keyword>
<dbReference type="SUPFAM" id="SSF55073">
    <property type="entry name" value="Nucleotide cyclase"/>
    <property type="match status" value="1"/>
</dbReference>
<proteinExistence type="predicted"/>
<name>A0A4U0QCK6_9NEIS</name>
<dbReference type="InterPro" id="IPR011990">
    <property type="entry name" value="TPR-like_helical_dom_sf"/>
</dbReference>
<evidence type="ECO:0000256" key="2">
    <source>
        <dbReference type="ARBA" id="ARBA00034247"/>
    </source>
</evidence>
<comment type="catalytic activity">
    <reaction evidence="2">
        <text>2 GTP = 3',3'-c-di-GMP + 2 diphosphate</text>
        <dbReference type="Rhea" id="RHEA:24898"/>
        <dbReference type="ChEBI" id="CHEBI:33019"/>
        <dbReference type="ChEBI" id="CHEBI:37565"/>
        <dbReference type="ChEBI" id="CHEBI:58805"/>
        <dbReference type="EC" id="2.7.7.65"/>
    </reaction>
</comment>
<dbReference type="Pfam" id="PF00990">
    <property type="entry name" value="GGDEF"/>
    <property type="match status" value="1"/>
</dbReference>
<evidence type="ECO:0000256" key="3">
    <source>
        <dbReference type="PROSITE-ProRule" id="PRU00339"/>
    </source>
</evidence>
<dbReference type="Proteomes" id="UP000310016">
    <property type="component" value="Unassembled WGS sequence"/>
</dbReference>
<organism evidence="5 6">
    <name type="scientific">Chitiniphilus eburneus</name>
    <dbReference type="NCBI Taxonomy" id="2571148"/>
    <lineage>
        <taxon>Bacteria</taxon>
        <taxon>Pseudomonadati</taxon>
        <taxon>Pseudomonadota</taxon>
        <taxon>Betaproteobacteria</taxon>
        <taxon>Neisseriales</taxon>
        <taxon>Chitinibacteraceae</taxon>
        <taxon>Chitiniphilus</taxon>
    </lineage>
</organism>
<dbReference type="InterPro" id="IPR000160">
    <property type="entry name" value="GGDEF_dom"/>
</dbReference>
<dbReference type="FunFam" id="3.30.70.270:FF:000001">
    <property type="entry name" value="Diguanylate cyclase domain protein"/>
    <property type="match status" value="1"/>
</dbReference>
<sequence>MEAPYSEVVILTVEHEQDINEDIAQRLAEAKAMFAPKCEECLTLATQVATIAARQGNTAAEAEARLWWGRSLLVMMGASAALPILRRALRLALEVENRRLLADVHLSLAQCYTGSGNNASAIQNWLKSLELALDINAVDLYAEIYLGLGNLYMLHEDLHTAFHYLAIAADFAAAQRDRDLRAKSNIHLASALIKLERYSLAENVLHCAEAELILPLRRDWQAEIYNYLGAIHMRQNHVAAAQDYLKRAYAINLDAGFLWGQTINLLGLGQLARRQDDDTSAEQYLLRATEVVAKFDSPNLVQQIHLELSQLYEARGDFVRAMMHHVGYHEHYMLMMKSDLSAKLNSLASRRLAAAEIRLKLLSSELELTQLRQQTSERASRMKQLEAAAYRDALTGIFNRRALDERLPLEVQEAHEQGYPLSVAVIDFDHFKRVNDTFSHLIGDKVLQTGVARIQETLREGDLLYRYGGEEFVLVLPHTNAIGALHVAERVRARVAGHDWSTIVAGLSVTISVGMALLGPDEQVEDIVGRADAALYQAKQGGRNRIFMQSEEA</sequence>
<dbReference type="SMART" id="SM00028">
    <property type="entry name" value="TPR"/>
    <property type="match status" value="4"/>
</dbReference>
<dbReference type="AlphaFoldDB" id="A0A4U0QCK6"/>
<feature type="repeat" description="TPR" evidence="3">
    <location>
        <begin position="222"/>
        <end position="255"/>
    </location>
</feature>
<dbReference type="PANTHER" id="PTHR45138">
    <property type="entry name" value="REGULATORY COMPONENTS OF SENSORY TRANSDUCTION SYSTEM"/>
    <property type="match status" value="1"/>
</dbReference>
<evidence type="ECO:0000256" key="1">
    <source>
        <dbReference type="ARBA" id="ARBA00012528"/>
    </source>
</evidence>
<dbReference type="InterPro" id="IPR019734">
    <property type="entry name" value="TPR_rpt"/>
</dbReference>
<feature type="domain" description="GGDEF" evidence="4">
    <location>
        <begin position="419"/>
        <end position="551"/>
    </location>
</feature>
<dbReference type="GO" id="GO:0052621">
    <property type="term" value="F:diguanylate cyclase activity"/>
    <property type="evidence" value="ECO:0007669"/>
    <property type="project" value="UniProtKB-EC"/>
</dbReference>
<dbReference type="NCBIfam" id="TIGR00254">
    <property type="entry name" value="GGDEF"/>
    <property type="match status" value="1"/>
</dbReference>
<dbReference type="PROSITE" id="PS50005">
    <property type="entry name" value="TPR"/>
    <property type="match status" value="1"/>
</dbReference>
<dbReference type="EC" id="2.7.7.65" evidence="1"/>
<dbReference type="PANTHER" id="PTHR45138:SF9">
    <property type="entry name" value="DIGUANYLATE CYCLASE DGCM-RELATED"/>
    <property type="match status" value="1"/>
</dbReference>
<dbReference type="SMART" id="SM00267">
    <property type="entry name" value="GGDEF"/>
    <property type="match status" value="1"/>
</dbReference>
<evidence type="ECO:0000313" key="6">
    <source>
        <dbReference type="Proteomes" id="UP000310016"/>
    </source>
</evidence>
<dbReference type="InterPro" id="IPR029787">
    <property type="entry name" value="Nucleotide_cyclase"/>
</dbReference>
<accession>A0A4U0QCK6</accession>
<dbReference type="GO" id="GO:1902201">
    <property type="term" value="P:negative regulation of bacterial-type flagellum-dependent cell motility"/>
    <property type="evidence" value="ECO:0007669"/>
    <property type="project" value="TreeGrafter"/>
</dbReference>
<protein>
    <recommendedName>
        <fullName evidence="1">diguanylate cyclase</fullName>
        <ecNumber evidence="1">2.7.7.65</ecNumber>
    </recommendedName>
</protein>
<evidence type="ECO:0000259" key="4">
    <source>
        <dbReference type="PROSITE" id="PS50887"/>
    </source>
</evidence>